<dbReference type="InterPro" id="IPR049468">
    <property type="entry name" value="Restrct_endonuc-II-like_dom"/>
</dbReference>
<evidence type="ECO:0000256" key="1">
    <source>
        <dbReference type="ARBA" id="ARBA00022741"/>
    </source>
</evidence>
<dbReference type="PANTHER" id="PTHR43788">
    <property type="entry name" value="DNA2/NAM7 HELICASE FAMILY MEMBER"/>
    <property type="match status" value="1"/>
</dbReference>
<dbReference type="InterPro" id="IPR011335">
    <property type="entry name" value="Restrct_endonuc-II-like"/>
</dbReference>
<protein>
    <recommendedName>
        <fullName evidence="4">Restriction endonuclease type II-like domain-containing protein</fullName>
    </recommendedName>
</protein>
<feature type="region of interest" description="Disordered" evidence="3">
    <location>
        <begin position="1134"/>
        <end position="1211"/>
    </location>
</feature>
<evidence type="ECO:0000256" key="3">
    <source>
        <dbReference type="SAM" id="MobiDB-lite"/>
    </source>
</evidence>
<dbReference type="InterPro" id="IPR027417">
    <property type="entry name" value="P-loop_NTPase"/>
</dbReference>
<comment type="caution">
    <text evidence="5">The sequence shown here is derived from an EMBL/GenBank/DDBJ whole genome shotgun (WGS) entry which is preliminary data.</text>
</comment>
<feature type="compositionally biased region" description="Low complexity" evidence="3">
    <location>
        <begin position="1166"/>
        <end position="1180"/>
    </location>
</feature>
<organism evidence="5 6">
    <name type="scientific">Nostocoides vanveenii</name>
    <dbReference type="NCBI Taxonomy" id="330835"/>
    <lineage>
        <taxon>Bacteria</taxon>
        <taxon>Bacillati</taxon>
        <taxon>Actinomycetota</taxon>
        <taxon>Actinomycetes</taxon>
        <taxon>Micrococcales</taxon>
        <taxon>Intrasporangiaceae</taxon>
        <taxon>Nostocoides</taxon>
    </lineage>
</organism>
<sequence>MVSLTLVSASHAPATPETGDPAAERLVQWRAEVTRHGGPNTLLWSDHAIALDITHAHPGGLAKLLAGKSTRLTELYREASAQARAFSRARAIRAKQLELARERGVPGSFLAIGRASWSVARGPRPNAPVFLRRCELVPEDAAQGDFVVVATGELEFNPALRSYLVNAGGVDIPFDVLVRMSMRSSGFDAGSAYEALGRAFTGPPGWSIAPDLWLTTFHYAKLSAAADFNRIAPTLPAHPIVGRLARGSIAGPQPARVQHAANPEEMTVLDADPSQLAVLEAVRGRRTVVVDSGPGTGKTQTIVNIAADLARQGRSVLVVAGPAGSRAAVAGRLAHLGLSELVSEPAALPSGTARPRRDPVRAAAPQSDWTSAGRELADHVERMHRPRTPWGVTLDQIQERIAELCEDPDPPRSKVRLGGAPLAALGRPELAHWQDTLAGIAADGAWKTSGAEEDPWWGAVIRNQQDRADAEAALAELSPAGLERLDATFDAVFAGVDLPAFPRLVDYGDFVAEMATIKEVLDVFRIGVFDAPLDEWTASDSGGTLDRWRHGRAVRSYLRPGHHPNDLDAILRKALAVRPLWRLIRASRTLPTQVTGLGQAATAYDKAAGHARYLGARLAGAPDLTRMPLPELRELVDRLGGARDRLEILAEVTGDLDRARAAGLGDLVDDLAARSVPADRVARDVEFVWWASLLAELTAADPGYARANGDPVRAAGTRFRDVDRSLQRASAAGLAAEHRGREALIWLCSPLTVGLYLAPERTFDVVVIDEASALTVWESASALARAGQAVIIGDSRLPGPSAFTATTGGEPRRLRADQSLLEAASALWPVYRLEWHYRSHDERLIEAVGASAYAGEMHVIPSPGDSGGLRIESAPADAGGASEVAAAVAAAVTHARLRPKDSLAVVTLDADHAERIRMALMTALDASVDDFFVRDGPEPFVVLDATRLAGVTRDVVIVALGAHALGQVASPTGMRLLTAALTRARSAMHVVHGVDSAGLESAESAISPGPRLLATLLQRRRSTTPPVPTSVLVTDLARRLRARGLRVRVGVAAGLVDLAVSDPFTRGPATLGVAVDGPAYAAITGVRMRDRLVYDQLRRLGWRPLRVLTVDLFRDPAREEARVMAALEKIAGGELHTGPVPTRGVRRAMRPPTGPANEPRDVRRVAGTPSAGPAAGAGKARTNDGQPTSLPPVPESAHDRWLRENRPPHWG</sequence>
<evidence type="ECO:0000313" key="5">
    <source>
        <dbReference type="EMBL" id="GAA1755726.1"/>
    </source>
</evidence>
<feature type="region of interest" description="Disordered" evidence="3">
    <location>
        <begin position="347"/>
        <end position="372"/>
    </location>
</feature>
<keyword evidence="6" id="KW-1185">Reference proteome</keyword>
<dbReference type="EMBL" id="BAAAPN010000035">
    <property type="protein sequence ID" value="GAA1755726.1"/>
    <property type="molecule type" value="Genomic_DNA"/>
</dbReference>
<dbReference type="SUPFAM" id="SSF52540">
    <property type="entry name" value="P-loop containing nucleoside triphosphate hydrolases"/>
    <property type="match status" value="1"/>
</dbReference>
<feature type="domain" description="Restriction endonuclease type II-like" evidence="4">
    <location>
        <begin position="1035"/>
        <end position="1127"/>
    </location>
</feature>
<dbReference type="PANTHER" id="PTHR43788:SF6">
    <property type="entry name" value="DNA HELICASE B"/>
    <property type="match status" value="1"/>
</dbReference>
<dbReference type="SUPFAM" id="SSF52980">
    <property type="entry name" value="Restriction endonuclease-like"/>
    <property type="match status" value="1"/>
</dbReference>
<name>A0ABN2KGT7_9MICO</name>
<evidence type="ECO:0000259" key="4">
    <source>
        <dbReference type="Pfam" id="PF18741"/>
    </source>
</evidence>
<keyword evidence="1" id="KW-0547">Nucleotide-binding</keyword>
<dbReference type="Gene3D" id="3.40.50.300">
    <property type="entry name" value="P-loop containing nucleotide triphosphate hydrolases"/>
    <property type="match status" value="2"/>
</dbReference>
<accession>A0ABN2KGT7</accession>
<reference evidence="5 6" key="1">
    <citation type="journal article" date="2019" name="Int. J. Syst. Evol. Microbiol.">
        <title>The Global Catalogue of Microorganisms (GCM) 10K type strain sequencing project: providing services to taxonomists for standard genome sequencing and annotation.</title>
        <authorList>
            <consortium name="The Broad Institute Genomics Platform"/>
            <consortium name="The Broad Institute Genome Sequencing Center for Infectious Disease"/>
            <person name="Wu L."/>
            <person name="Ma J."/>
        </authorList>
    </citation>
    <scope>NUCLEOTIDE SEQUENCE [LARGE SCALE GENOMIC DNA]</scope>
    <source>
        <strain evidence="5 6">JCM 15591</strain>
    </source>
</reference>
<evidence type="ECO:0000256" key="2">
    <source>
        <dbReference type="ARBA" id="ARBA00022840"/>
    </source>
</evidence>
<dbReference type="InterPro" id="IPR050534">
    <property type="entry name" value="Coronavir_polyprotein_1ab"/>
</dbReference>
<dbReference type="Proteomes" id="UP001501475">
    <property type="component" value="Unassembled WGS sequence"/>
</dbReference>
<gene>
    <name evidence="5" type="ORF">GCM10009810_14360</name>
</gene>
<dbReference type="Pfam" id="PF18741">
    <property type="entry name" value="MTES_1575"/>
    <property type="match status" value="1"/>
</dbReference>
<feature type="region of interest" description="Disordered" evidence="3">
    <location>
        <begin position="1"/>
        <end position="21"/>
    </location>
</feature>
<proteinExistence type="predicted"/>
<keyword evidence="2" id="KW-0067">ATP-binding</keyword>
<feature type="compositionally biased region" description="Basic and acidic residues" evidence="3">
    <location>
        <begin position="1196"/>
        <end position="1211"/>
    </location>
</feature>
<evidence type="ECO:0000313" key="6">
    <source>
        <dbReference type="Proteomes" id="UP001501475"/>
    </source>
</evidence>